<evidence type="ECO:0000313" key="15">
    <source>
        <dbReference type="EMBL" id="CAB5029286.1"/>
    </source>
</evidence>
<feature type="transmembrane region" description="Helical" evidence="8">
    <location>
        <begin position="177"/>
        <end position="198"/>
    </location>
</feature>
<dbReference type="PANTHER" id="PTHR11537:SF254">
    <property type="entry name" value="POTASSIUM VOLTAGE-GATED CHANNEL PROTEIN SHAB"/>
    <property type="match status" value="1"/>
</dbReference>
<proteinExistence type="predicted"/>
<dbReference type="EMBL" id="CAFBQG010000154">
    <property type="protein sequence ID" value="CAB5053033.1"/>
    <property type="molecule type" value="Genomic_DNA"/>
</dbReference>
<keyword evidence="7" id="KW-0407">Ion channel</keyword>
<dbReference type="PANTHER" id="PTHR11537">
    <property type="entry name" value="VOLTAGE-GATED POTASSIUM CHANNEL"/>
    <property type="match status" value="1"/>
</dbReference>
<keyword evidence="3 8" id="KW-0812">Transmembrane</keyword>
<protein>
    <submittedName>
        <fullName evidence="10">Unannotated protein</fullName>
    </submittedName>
</protein>
<evidence type="ECO:0000256" key="7">
    <source>
        <dbReference type="ARBA" id="ARBA00023303"/>
    </source>
</evidence>
<feature type="domain" description="Potassium channel" evidence="9">
    <location>
        <begin position="126"/>
        <end position="199"/>
    </location>
</feature>
<evidence type="ECO:0000256" key="4">
    <source>
        <dbReference type="ARBA" id="ARBA00022989"/>
    </source>
</evidence>
<evidence type="ECO:0000313" key="10">
    <source>
        <dbReference type="EMBL" id="CAB4345374.1"/>
    </source>
</evidence>
<keyword evidence="2" id="KW-0813">Transport</keyword>
<sequence>MKRAILWWTQLSPTFLQTLGIIFLAGYAWPIINPNLSPAIHSFCNWTLFIIWFFFALDYIARLSIAEDKRIFIRKNLLDLAAVALPFLPLLRAIRALAAVTVLSRRNRGTRSQQVTTSVVTLAFATWFVAGLAVTEAERHVDGSNIQGVGDGWWWAITTMATVGYGDTYPVSTQGRIVGTALMIMGVALLGTITASIASNFNMTNSEDSATGASSTSDLDALKKRIEKLEAELEK</sequence>
<evidence type="ECO:0000256" key="2">
    <source>
        <dbReference type="ARBA" id="ARBA00022448"/>
    </source>
</evidence>
<dbReference type="EMBL" id="CAFBIX010000049">
    <property type="protein sequence ID" value="CAB4849604.1"/>
    <property type="molecule type" value="Genomic_DNA"/>
</dbReference>
<reference evidence="10" key="1">
    <citation type="submission" date="2020-05" db="EMBL/GenBank/DDBJ databases">
        <authorList>
            <person name="Chiriac C."/>
            <person name="Salcher M."/>
            <person name="Ghai R."/>
            <person name="Kavagutti S V."/>
        </authorList>
    </citation>
    <scope>NUCLEOTIDE SEQUENCE</scope>
</reference>
<dbReference type="Pfam" id="PF07885">
    <property type="entry name" value="Ion_trans_2"/>
    <property type="match status" value="1"/>
</dbReference>
<evidence type="ECO:0000256" key="3">
    <source>
        <dbReference type="ARBA" id="ARBA00022692"/>
    </source>
</evidence>
<evidence type="ECO:0000256" key="5">
    <source>
        <dbReference type="ARBA" id="ARBA00023065"/>
    </source>
</evidence>
<name>A0A6J5ZRL3_9ZZZZ</name>
<evidence type="ECO:0000259" key="9">
    <source>
        <dbReference type="Pfam" id="PF07885"/>
    </source>
</evidence>
<evidence type="ECO:0000313" key="14">
    <source>
        <dbReference type="EMBL" id="CAB4849604.1"/>
    </source>
</evidence>
<dbReference type="EMBL" id="CAESAD010000020">
    <property type="protein sequence ID" value="CAB4345522.1"/>
    <property type="molecule type" value="Genomic_DNA"/>
</dbReference>
<accession>A0A6J5ZRL3</accession>
<organism evidence="10">
    <name type="scientific">freshwater metagenome</name>
    <dbReference type="NCBI Taxonomy" id="449393"/>
    <lineage>
        <taxon>unclassified sequences</taxon>
        <taxon>metagenomes</taxon>
        <taxon>ecological metagenomes</taxon>
    </lineage>
</organism>
<keyword evidence="5" id="KW-0406">Ion transport</keyword>
<keyword evidence="4 8" id="KW-1133">Transmembrane helix</keyword>
<dbReference type="PRINTS" id="PR00169">
    <property type="entry name" value="KCHANNEL"/>
</dbReference>
<dbReference type="AlphaFoldDB" id="A0A6J5ZRL3"/>
<dbReference type="GO" id="GO:0008076">
    <property type="term" value="C:voltage-gated potassium channel complex"/>
    <property type="evidence" value="ECO:0007669"/>
    <property type="project" value="InterPro"/>
</dbReference>
<evidence type="ECO:0000313" key="11">
    <source>
        <dbReference type="EMBL" id="CAB4345522.1"/>
    </source>
</evidence>
<gene>
    <name evidence="12" type="ORF">UFOPK2824_00228</name>
    <name evidence="13" type="ORF">UFOPK3037_01031</name>
    <name evidence="14" type="ORF">UFOPK3278_01069</name>
    <name evidence="10" type="ORF">UFOPK3406_01497</name>
    <name evidence="11" type="ORF">UFOPK3925_01602</name>
    <name evidence="15" type="ORF">UFOPK4097_01482</name>
    <name evidence="16" type="ORF">UFOPK4301_01109</name>
</gene>
<feature type="transmembrane region" description="Helical" evidence="8">
    <location>
        <begin position="46"/>
        <end position="65"/>
    </location>
</feature>
<dbReference type="EMBL" id="CAEZZD010000020">
    <property type="protein sequence ID" value="CAB4742409.1"/>
    <property type="molecule type" value="Genomic_DNA"/>
</dbReference>
<evidence type="ECO:0000256" key="1">
    <source>
        <dbReference type="ARBA" id="ARBA00004141"/>
    </source>
</evidence>
<dbReference type="InterPro" id="IPR013099">
    <property type="entry name" value="K_chnl_dom"/>
</dbReference>
<dbReference type="EMBL" id="CAESAI010000076">
    <property type="protein sequence ID" value="CAB4345374.1"/>
    <property type="molecule type" value="Genomic_DNA"/>
</dbReference>
<evidence type="ECO:0000256" key="6">
    <source>
        <dbReference type="ARBA" id="ARBA00023136"/>
    </source>
</evidence>
<keyword evidence="6 8" id="KW-0472">Membrane</keyword>
<evidence type="ECO:0000313" key="16">
    <source>
        <dbReference type="EMBL" id="CAB5053033.1"/>
    </source>
</evidence>
<dbReference type="GO" id="GO:0005249">
    <property type="term" value="F:voltage-gated potassium channel activity"/>
    <property type="evidence" value="ECO:0007669"/>
    <property type="project" value="InterPro"/>
</dbReference>
<dbReference type="EMBL" id="CAFBPK010000034">
    <property type="protein sequence ID" value="CAB5029286.1"/>
    <property type="molecule type" value="Genomic_DNA"/>
</dbReference>
<comment type="subcellular location">
    <subcellularLocation>
        <location evidence="1">Membrane</location>
        <topology evidence="1">Multi-pass membrane protein</topology>
    </subcellularLocation>
</comment>
<evidence type="ECO:0000313" key="13">
    <source>
        <dbReference type="EMBL" id="CAB4807153.1"/>
    </source>
</evidence>
<evidence type="ECO:0000256" key="8">
    <source>
        <dbReference type="SAM" id="Phobius"/>
    </source>
</evidence>
<dbReference type="SUPFAM" id="SSF81324">
    <property type="entry name" value="Voltage-gated potassium channels"/>
    <property type="match status" value="1"/>
</dbReference>
<dbReference type="Gene3D" id="1.10.287.70">
    <property type="match status" value="1"/>
</dbReference>
<dbReference type="EMBL" id="CAFAAO010000012">
    <property type="protein sequence ID" value="CAB4807153.1"/>
    <property type="molecule type" value="Genomic_DNA"/>
</dbReference>
<feature type="transmembrane region" description="Helical" evidence="8">
    <location>
        <begin position="115"/>
        <end position="134"/>
    </location>
</feature>
<dbReference type="GO" id="GO:0001508">
    <property type="term" value="P:action potential"/>
    <property type="evidence" value="ECO:0007669"/>
    <property type="project" value="TreeGrafter"/>
</dbReference>
<evidence type="ECO:0000313" key="12">
    <source>
        <dbReference type="EMBL" id="CAB4742409.1"/>
    </source>
</evidence>
<dbReference type="InterPro" id="IPR028325">
    <property type="entry name" value="VG_K_chnl"/>
</dbReference>